<evidence type="ECO:0000313" key="1">
    <source>
        <dbReference type="EMBL" id="RQG93876.1"/>
    </source>
</evidence>
<gene>
    <name evidence="1" type="ORF">EA473_14305</name>
</gene>
<dbReference type="CDD" id="cd00865">
    <property type="entry name" value="PEBP_bact_arch"/>
    <property type="match status" value="1"/>
</dbReference>
<reference evidence="1 2" key="1">
    <citation type="submission" date="2018-10" db="EMBL/GenBank/DDBJ databases">
        <title>Natrarchaeobius chitinivorans gen. nov., sp. nov., and Natrarchaeobius haloalkaliphilus sp. nov., alkaliphilic, chitin-utilizing haloarchaea from hypersaline alkaline lakes.</title>
        <authorList>
            <person name="Sorokin D.Y."/>
            <person name="Elcheninov A.G."/>
            <person name="Kostrikina N.A."/>
            <person name="Bale N.J."/>
            <person name="Sinninghe Damste J.S."/>
            <person name="Khijniak T.V."/>
            <person name="Kublanov I.V."/>
            <person name="Toshchakov S.V."/>
        </authorList>
    </citation>
    <scope>NUCLEOTIDE SEQUENCE [LARGE SCALE GENOMIC DNA]</scope>
    <source>
        <strain evidence="1 2">AArcht4T</strain>
    </source>
</reference>
<dbReference type="Proteomes" id="UP000282323">
    <property type="component" value="Unassembled WGS sequence"/>
</dbReference>
<dbReference type="Pfam" id="PF01161">
    <property type="entry name" value="PBP"/>
    <property type="match status" value="1"/>
</dbReference>
<dbReference type="InterPro" id="IPR008914">
    <property type="entry name" value="PEBP"/>
</dbReference>
<comment type="caution">
    <text evidence="1">The sequence shown here is derived from an EMBL/GenBank/DDBJ whole genome shotgun (WGS) entry which is preliminary data.</text>
</comment>
<dbReference type="OrthoDB" id="28720at2157"/>
<dbReference type="PANTHER" id="PTHR30289">
    <property type="entry name" value="UNCHARACTERIZED PROTEIN YBCL-RELATED"/>
    <property type="match status" value="1"/>
</dbReference>
<dbReference type="NCBIfam" id="TIGR00481">
    <property type="entry name" value="YbhB/YbcL family Raf kinase inhibitor-like protein"/>
    <property type="match status" value="1"/>
</dbReference>
<dbReference type="EMBL" id="REGA01000012">
    <property type="protein sequence ID" value="RQG93876.1"/>
    <property type="molecule type" value="Genomic_DNA"/>
</dbReference>
<dbReference type="SUPFAM" id="SSF49777">
    <property type="entry name" value="PEBP-like"/>
    <property type="match status" value="1"/>
</dbReference>
<name>A0A3N6MIJ8_NATCH</name>
<dbReference type="Gene3D" id="3.90.280.10">
    <property type="entry name" value="PEBP-like"/>
    <property type="match status" value="1"/>
</dbReference>
<dbReference type="PANTHER" id="PTHR30289:SF1">
    <property type="entry name" value="PEBP (PHOSPHATIDYLETHANOLAMINE-BINDING PROTEIN) FAMILY PROTEIN"/>
    <property type="match status" value="1"/>
</dbReference>
<dbReference type="AlphaFoldDB" id="A0A3N6MIJ8"/>
<accession>A0A3N6MIJ8</accession>
<proteinExistence type="predicted"/>
<organism evidence="1 2">
    <name type="scientific">Natrarchaeobius chitinivorans</name>
    <dbReference type="NCBI Taxonomy" id="1679083"/>
    <lineage>
        <taxon>Archaea</taxon>
        <taxon>Methanobacteriati</taxon>
        <taxon>Methanobacteriota</taxon>
        <taxon>Stenosarchaea group</taxon>
        <taxon>Halobacteria</taxon>
        <taxon>Halobacteriales</taxon>
        <taxon>Natrialbaceae</taxon>
        <taxon>Natrarchaeobius</taxon>
    </lineage>
</organism>
<dbReference type="InterPro" id="IPR036610">
    <property type="entry name" value="PEBP-like_sf"/>
</dbReference>
<evidence type="ECO:0000313" key="2">
    <source>
        <dbReference type="Proteomes" id="UP000282323"/>
    </source>
</evidence>
<keyword evidence="2" id="KW-1185">Reference proteome</keyword>
<sequence>MTSLLEVDVEQYGDLSVEAADFNDGEQMPDYVGYVNENENPELEIDDVPEEAESLVLVMDDPDARDAVGFTYDHWLVWDIDPDIETIPRGWEPSAEDATVGYNDFVEADYGGPSPPDDSHAYRFKLLALDTELGLDPAARKAVVQMTATMEGEILAATQFVGTYDPSQGTAF</sequence>
<protein>
    <submittedName>
        <fullName evidence="1">YbhB/YbcL family Raf kinase inhibitor-like protein</fullName>
    </submittedName>
</protein>
<dbReference type="InterPro" id="IPR005247">
    <property type="entry name" value="YbhB_YbcL/LppC-like"/>
</dbReference>